<dbReference type="Gene3D" id="3.40.50.1820">
    <property type="entry name" value="alpha/beta hydrolase"/>
    <property type="match status" value="1"/>
</dbReference>
<dbReference type="InterPro" id="IPR000073">
    <property type="entry name" value="AB_hydrolase_1"/>
</dbReference>
<dbReference type="PANTHER" id="PTHR43433:SF10">
    <property type="entry name" value="AB HYDROLASE-1 DOMAIN-CONTAINING PROTEIN"/>
    <property type="match status" value="1"/>
</dbReference>
<dbReference type="EMBL" id="JACCFW010000001">
    <property type="protein sequence ID" value="NYJ75593.1"/>
    <property type="molecule type" value="Genomic_DNA"/>
</dbReference>
<evidence type="ECO:0000313" key="2">
    <source>
        <dbReference type="EMBL" id="NYJ75593.1"/>
    </source>
</evidence>
<dbReference type="InterPro" id="IPR029058">
    <property type="entry name" value="AB_hydrolase_fold"/>
</dbReference>
<dbReference type="Proteomes" id="UP000571817">
    <property type="component" value="Unassembled WGS sequence"/>
</dbReference>
<proteinExistence type="predicted"/>
<sequence length="298" mass="31476">MAMLTLKDGRVLEVRVSGPEDGVPVLYHHGTGGTLPTRNFENAVHERGSKLITLSRAGYADSTRLAGRAVVDVVADASEVLQIVGAERFFVAGWSGGGPHALACAARLPGVIGALVISGIAPYDGAGLDFLSGMSRDEVTEWNAALQSEAQLRAIVERSAAALTQPQSKDDAEDVTQNLPPADAAVLAGQFADDLAAANRDGLSSGIDGWVDDELAFTKPWGFDLDEVKVPVSVWHGDQDRNVPFGHGRWVAEQLTDASLTRAPGEGHFSLLAGLVNPMLDGLAALSPDDRHQRRDDA</sequence>
<dbReference type="PANTHER" id="PTHR43433">
    <property type="entry name" value="HYDROLASE, ALPHA/BETA FOLD FAMILY PROTEIN"/>
    <property type="match status" value="1"/>
</dbReference>
<dbReference type="RefSeq" id="WP_179482393.1">
    <property type="nucleotide sequence ID" value="NZ_JACCFW010000001.1"/>
</dbReference>
<dbReference type="AlphaFoldDB" id="A0A853DHU5"/>
<comment type="caution">
    <text evidence="2">The sequence shown here is derived from an EMBL/GenBank/DDBJ whole genome shotgun (WGS) entry which is preliminary data.</text>
</comment>
<gene>
    <name evidence="2" type="ORF">HNR15_002556</name>
</gene>
<evidence type="ECO:0000259" key="1">
    <source>
        <dbReference type="Pfam" id="PF00561"/>
    </source>
</evidence>
<dbReference type="GO" id="GO:0003824">
    <property type="term" value="F:catalytic activity"/>
    <property type="evidence" value="ECO:0007669"/>
    <property type="project" value="UniProtKB-ARBA"/>
</dbReference>
<protein>
    <submittedName>
        <fullName evidence="2">Pimeloyl-ACP methyl ester carboxylesterase</fullName>
    </submittedName>
</protein>
<dbReference type="Pfam" id="PF00561">
    <property type="entry name" value="Abhydrolase_1"/>
    <property type="match status" value="1"/>
</dbReference>
<name>A0A853DHU5_9MICO</name>
<dbReference type="SUPFAM" id="SSF53474">
    <property type="entry name" value="alpha/beta-Hydrolases"/>
    <property type="match status" value="1"/>
</dbReference>
<feature type="domain" description="AB hydrolase-1" evidence="1">
    <location>
        <begin position="24"/>
        <end position="272"/>
    </location>
</feature>
<reference evidence="2 3" key="1">
    <citation type="submission" date="2020-07" db="EMBL/GenBank/DDBJ databases">
        <title>Sequencing the genomes of 1000 actinobacteria strains.</title>
        <authorList>
            <person name="Klenk H.-P."/>
        </authorList>
    </citation>
    <scope>NUCLEOTIDE SEQUENCE [LARGE SCALE GENOMIC DNA]</scope>
    <source>
        <strain evidence="2 3">DSM 29531</strain>
    </source>
</reference>
<accession>A0A853DHU5</accession>
<organism evidence="2 3">
    <name type="scientific">Allobranchiibius huperziae</name>
    <dbReference type="NCBI Taxonomy" id="1874116"/>
    <lineage>
        <taxon>Bacteria</taxon>
        <taxon>Bacillati</taxon>
        <taxon>Actinomycetota</taxon>
        <taxon>Actinomycetes</taxon>
        <taxon>Micrococcales</taxon>
        <taxon>Dermacoccaceae</taxon>
        <taxon>Allobranchiibius</taxon>
    </lineage>
</organism>
<evidence type="ECO:0000313" key="3">
    <source>
        <dbReference type="Proteomes" id="UP000571817"/>
    </source>
</evidence>
<dbReference type="InterPro" id="IPR050471">
    <property type="entry name" value="AB_hydrolase"/>
</dbReference>
<keyword evidence="3" id="KW-1185">Reference proteome</keyword>